<accession>A0AAE2SCC6</accession>
<keyword evidence="1" id="KW-0732">Signal</keyword>
<proteinExistence type="predicted"/>
<keyword evidence="4" id="KW-1185">Reference proteome</keyword>
<dbReference type="InterPro" id="IPR013424">
    <property type="entry name" value="Ice-binding_C"/>
</dbReference>
<name>A0AAE2SCC6_9BACT</name>
<evidence type="ECO:0000313" key="3">
    <source>
        <dbReference type="EMBL" id="MBK1855601.1"/>
    </source>
</evidence>
<dbReference type="Proteomes" id="UP000634206">
    <property type="component" value="Unassembled WGS sequence"/>
</dbReference>
<sequence>MNNNLILGMALGFVGASSAQAALVLGELQATDINNVPTPINVVNNDLLQTNLGSVLGSAGAWIADGETITDPKGGTGANNVLWLDAGGLLQTDFYLDVSSNTQGYDIEDIRVFTAWDSNRAQAGYNVSYSVIGSADFTLLGTVGSPVDQGGTNNSSDWTFLTRTYDDEGGTIAGLTGVDAIRFDWDFSDGLDPTRGPVFKEIDVIGAVTVPEPSSFLLGVAGMGLMCLRCRRS</sequence>
<dbReference type="Pfam" id="PF07589">
    <property type="entry name" value="PEP-CTERM"/>
    <property type="match status" value="1"/>
</dbReference>
<dbReference type="AlphaFoldDB" id="A0AAE2SCC6"/>
<organism evidence="3 4">
    <name type="scientific">Oceaniferula flava</name>
    <dbReference type="NCBI Taxonomy" id="2800421"/>
    <lineage>
        <taxon>Bacteria</taxon>
        <taxon>Pseudomonadati</taxon>
        <taxon>Verrucomicrobiota</taxon>
        <taxon>Verrucomicrobiia</taxon>
        <taxon>Verrucomicrobiales</taxon>
        <taxon>Verrucomicrobiaceae</taxon>
        <taxon>Oceaniferula</taxon>
    </lineage>
</organism>
<evidence type="ECO:0000313" key="4">
    <source>
        <dbReference type="Proteomes" id="UP000634206"/>
    </source>
</evidence>
<evidence type="ECO:0000256" key="1">
    <source>
        <dbReference type="SAM" id="SignalP"/>
    </source>
</evidence>
<feature type="chain" id="PRO_5042186562" evidence="1">
    <location>
        <begin position="22"/>
        <end position="233"/>
    </location>
</feature>
<feature type="signal peptide" evidence="1">
    <location>
        <begin position="1"/>
        <end position="21"/>
    </location>
</feature>
<reference evidence="3" key="1">
    <citation type="submission" date="2021-01" db="EMBL/GenBank/DDBJ databases">
        <title>Modified the classification status of verrucomicrobia.</title>
        <authorList>
            <person name="Feng X."/>
        </authorList>
    </citation>
    <scope>NUCLEOTIDE SEQUENCE</scope>
    <source>
        <strain evidence="3">5K15</strain>
    </source>
</reference>
<gene>
    <name evidence="3" type="ORF">JIN83_11565</name>
</gene>
<feature type="domain" description="Ice-binding protein C-terminal" evidence="2">
    <location>
        <begin position="209"/>
        <end position="232"/>
    </location>
</feature>
<evidence type="ECO:0000259" key="2">
    <source>
        <dbReference type="Pfam" id="PF07589"/>
    </source>
</evidence>
<protein>
    <submittedName>
        <fullName evidence="3">PEP-CTERM sorting domain-containing protein</fullName>
    </submittedName>
</protein>
<dbReference type="EMBL" id="JAENIG010000007">
    <property type="protein sequence ID" value="MBK1855601.1"/>
    <property type="molecule type" value="Genomic_DNA"/>
</dbReference>
<comment type="caution">
    <text evidence="3">The sequence shown here is derived from an EMBL/GenBank/DDBJ whole genome shotgun (WGS) entry which is preliminary data.</text>
</comment>
<dbReference type="RefSeq" id="WP_309490214.1">
    <property type="nucleotide sequence ID" value="NZ_JAENIG010000007.1"/>
</dbReference>